<name>B1N0N0_LEUCK</name>
<feature type="transmembrane region" description="Helical" evidence="1">
    <location>
        <begin position="101"/>
        <end position="120"/>
    </location>
</feature>
<evidence type="ECO:0008006" key="4">
    <source>
        <dbReference type="Google" id="ProtNLM"/>
    </source>
</evidence>
<keyword evidence="1" id="KW-0812">Transmembrane</keyword>
<proteinExistence type="predicted"/>
<dbReference type="Proteomes" id="UP000002166">
    <property type="component" value="Plasmid pLCK1"/>
</dbReference>
<sequence>MVVSLKIYLVNMAEVYNYQKALKQDIVIRKISDEYSLPVGISLKPAIIFFASVVVIYLIFHVPLQAFYHANSDLGKLVYVGAYIAMPVGIVSLSNRVKPDGLGLVQYAISIATFGIKRILNRMVYYHDRVLPTGYFEESHMADTPIIVEKSKSHD</sequence>
<organism evidence="2 3">
    <name type="scientific">Leuconostoc citreum (strain KM20)</name>
    <dbReference type="NCBI Taxonomy" id="349519"/>
    <lineage>
        <taxon>Bacteria</taxon>
        <taxon>Bacillati</taxon>
        <taxon>Bacillota</taxon>
        <taxon>Bacilli</taxon>
        <taxon>Lactobacillales</taxon>
        <taxon>Lactobacillaceae</taxon>
        <taxon>Leuconostoc</taxon>
    </lineage>
</organism>
<dbReference type="Pfam" id="PF12648">
    <property type="entry name" value="TcpE"/>
    <property type="match status" value="1"/>
</dbReference>
<evidence type="ECO:0000256" key="1">
    <source>
        <dbReference type="SAM" id="Phobius"/>
    </source>
</evidence>
<dbReference type="KEGG" id="lci:LCK_p100032"/>
<reference evidence="2 3" key="1">
    <citation type="journal article" date="2008" name="J. Bacteriol.">
        <title>Complete genome sequence of Leuconostoc citreum KM20.</title>
        <authorList>
            <person name="Kim J.F."/>
            <person name="Jeong H."/>
            <person name="Lee J.-S."/>
            <person name="Choi S.-H."/>
            <person name="Ha M."/>
            <person name="Hur C.-G."/>
            <person name="Kim J.-S."/>
            <person name="Lee S."/>
            <person name="Park H.-S."/>
            <person name="Park Y.-H."/>
            <person name="Oh T.K."/>
        </authorList>
    </citation>
    <scope>NUCLEOTIDE SEQUENCE [LARGE SCALE GENOMIC DNA]</scope>
    <source>
        <strain evidence="2 3">KM20</strain>
    </source>
</reference>
<accession>B1N0N0</accession>
<feature type="transmembrane region" description="Helical" evidence="1">
    <location>
        <begin position="76"/>
        <end position="95"/>
    </location>
</feature>
<evidence type="ECO:0000313" key="2">
    <source>
        <dbReference type="EMBL" id="ACA83635.1"/>
    </source>
</evidence>
<geneLocation type="plasmid" evidence="2 3">
    <name>pLCK1</name>
</geneLocation>
<dbReference type="AlphaFoldDB" id="B1N0N0"/>
<keyword evidence="2" id="KW-0614">Plasmid</keyword>
<dbReference type="InterPro" id="IPR025608">
    <property type="entry name" value="TcpE"/>
</dbReference>
<keyword evidence="1" id="KW-1133">Transmembrane helix</keyword>
<protein>
    <recommendedName>
        <fullName evidence="4">Conjugal transfer protein</fullName>
    </recommendedName>
</protein>
<keyword evidence="1" id="KW-0472">Membrane</keyword>
<evidence type="ECO:0000313" key="3">
    <source>
        <dbReference type="Proteomes" id="UP000002166"/>
    </source>
</evidence>
<keyword evidence="3" id="KW-1185">Reference proteome</keyword>
<gene>
    <name evidence="2" type="ordered locus">LCK_p100032</name>
</gene>
<feature type="transmembrane region" description="Helical" evidence="1">
    <location>
        <begin position="46"/>
        <end position="64"/>
    </location>
</feature>
<dbReference type="EMBL" id="DQ489740">
    <property type="protein sequence ID" value="ACA83635.1"/>
    <property type="molecule type" value="Genomic_DNA"/>
</dbReference>
<dbReference type="HOGENOM" id="CLU_1765768_0_0_9"/>